<feature type="compositionally biased region" description="Polar residues" evidence="1">
    <location>
        <begin position="1"/>
        <end position="15"/>
    </location>
</feature>
<dbReference type="Proteomes" id="UP001408356">
    <property type="component" value="Unassembled WGS sequence"/>
</dbReference>
<sequence>MSVRSHNGTANQNSNGHDRGGLAQVRIQRYLDEPIQDGNRLVALPARTEDPKSAERQAEIEARRRIELALRRLHHA</sequence>
<comment type="caution">
    <text evidence="2">The sequence shown here is derived from an EMBL/GenBank/DDBJ whole genome shotgun (WGS) entry which is preliminary data.</text>
</comment>
<dbReference type="EMBL" id="JARVKF010000430">
    <property type="protein sequence ID" value="KAK9414026.1"/>
    <property type="molecule type" value="Genomic_DNA"/>
</dbReference>
<name>A0ABR2UI28_9PEZI</name>
<accession>A0ABR2UI28</accession>
<keyword evidence="3" id="KW-1185">Reference proteome</keyword>
<organism evidence="2 3">
    <name type="scientific">Seiridium unicorne</name>
    <dbReference type="NCBI Taxonomy" id="138068"/>
    <lineage>
        <taxon>Eukaryota</taxon>
        <taxon>Fungi</taxon>
        <taxon>Dikarya</taxon>
        <taxon>Ascomycota</taxon>
        <taxon>Pezizomycotina</taxon>
        <taxon>Sordariomycetes</taxon>
        <taxon>Xylariomycetidae</taxon>
        <taxon>Amphisphaeriales</taxon>
        <taxon>Sporocadaceae</taxon>
        <taxon>Seiridium</taxon>
    </lineage>
</organism>
<gene>
    <name evidence="2" type="ORF">SUNI508_11352</name>
</gene>
<reference evidence="2 3" key="1">
    <citation type="journal article" date="2024" name="J. Plant Pathol.">
        <title>Sequence and assembly of the genome of Seiridium unicorne, isolate CBS 538.82, causal agent of cypress canker disease.</title>
        <authorList>
            <person name="Scali E."/>
            <person name="Rocca G.D."/>
            <person name="Danti R."/>
            <person name="Garbelotto M."/>
            <person name="Barberini S."/>
            <person name="Baroncelli R."/>
            <person name="Emiliani G."/>
        </authorList>
    </citation>
    <scope>NUCLEOTIDE SEQUENCE [LARGE SCALE GENOMIC DNA]</scope>
    <source>
        <strain evidence="2 3">BM-138-508</strain>
    </source>
</reference>
<evidence type="ECO:0000256" key="1">
    <source>
        <dbReference type="SAM" id="MobiDB-lite"/>
    </source>
</evidence>
<protein>
    <submittedName>
        <fullName evidence="2">Uncharacterized protein</fullName>
    </submittedName>
</protein>
<proteinExistence type="predicted"/>
<evidence type="ECO:0000313" key="3">
    <source>
        <dbReference type="Proteomes" id="UP001408356"/>
    </source>
</evidence>
<feature type="region of interest" description="Disordered" evidence="1">
    <location>
        <begin position="1"/>
        <end position="22"/>
    </location>
</feature>
<evidence type="ECO:0000313" key="2">
    <source>
        <dbReference type="EMBL" id="KAK9414026.1"/>
    </source>
</evidence>